<comment type="caution">
    <text evidence="2">The sequence shown here is derived from an EMBL/GenBank/DDBJ whole genome shotgun (WGS) entry which is preliminary data.</text>
</comment>
<name>A0A644Z4R2_9ZZZZ</name>
<keyword evidence="1" id="KW-1133">Transmembrane helix</keyword>
<protein>
    <submittedName>
        <fullName evidence="2">Uncharacterized protein</fullName>
    </submittedName>
</protein>
<reference evidence="2" key="1">
    <citation type="submission" date="2019-08" db="EMBL/GenBank/DDBJ databases">
        <authorList>
            <person name="Kucharzyk K."/>
            <person name="Murdoch R.W."/>
            <person name="Higgins S."/>
            <person name="Loffler F."/>
        </authorList>
    </citation>
    <scope>NUCLEOTIDE SEQUENCE</scope>
</reference>
<keyword evidence="1" id="KW-0812">Transmembrane</keyword>
<evidence type="ECO:0000313" key="2">
    <source>
        <dbReference type="EMBL" id="MPM33703.1"/>
    </source>
</evidence>
<evidence type="ECO:0000256" key="1">
    <source>
        <dbReference type="SAM" id="Phobius"/>
    </source>
</evidence>
<feature type="transmembrane region" description="Helical" evidence="1">
    <location>
        <begin position="51"/>
        <end position="74"/>
    </location>
</feature>
<accession>A0A644Z4R2</accession>
<dbReference type="EMBL" id="VSSQ01006736">
    <property type="protein sequence ID" value="MPM33703.1"/>
    <property type="molecule type" value="Genomic_DNA"/>
</dbReference>
<dbReference type="AlphaFoldDB" id="A0A644Z4R2"/>
<sequence>MSIAEKKGKNYTFEEYEEIIKNSKCDLYEFINGEIINIFSPTEKHQDRKSYYALVLLVCLSASSLTKTLGIVVLRA</sequence>
<organism evidence="2">
    <name type="scientific">bioreactor metagenome</name>
    <dbReference type="NCBI Taxonomy" id="1076179"/>
    <lineage>
        <taxon>unclassified sequences</taxon>
        <taxon>metagenomes</taxon>
        <taxon>ecological metagenomes</taxon>
    </lineage>
</organism>
<proteinExistence type="predicted"/>
<gene>
    <name evidence="2" type="ORF">SDC9_80281</name>
</gene>
<keyword evidence="1" id="KW-0472">Membrane</keyword>